<gene>
    <name evidence="10" type="primary">LOC111349872</name>
</gene>
<dbReference type="InterPro" id="IPR050430">
    <property type="entry name" value="Peptidase_S1"/>
</dbReference>
<evidence type="ECO:0000256" key="5">
    <source>
        <dbReference type="ARBA" id="ARBA00023157"/>
    </source>
</evidence>
<evidence type="ECO:0000256" key="1">
    <source>
        <dbReference type="ARBA" id="ARBA00007664"/>
    </source>
</evidence>
<dbReference type="SMART" id="SM00020">
    <property type="entry name" value="Tryp_SPc"/>
    <property type="match status" value="1"/>
</dbReference>
<feature type="compositionally biased region" description="Basic and acidic residues" evidence="6">
    <location>
        <begin position="320"/>
        <end position="333"/>
    </location>
</feature>
<dbReference type="AlphaFoldDB" id="A0A9J7DTE1"/>
<keyword evidence="5" id="KW-1015">Disulfide bond</keyword>
<dbReference type="GeneID" id="111349872"/>
<feature type="region of interest" description="Disordered" evidence="6">
    <location>
        <begin position="289"/>
        <end position="333"/>
    </location>
</feature>
<keyword evidence="7" id="KW-0732">Signal</keyword>
<dbReference type="PANTHER" id="PTHR24276">
    <property type="entry name" value="POLYSERASE-RELATED"/>
    <property type="match status" value="1"/>
</dbReference>
<dbReference type="Gene3D" id="2.40.10.10">
    <property type="entry name" value="Trypsin-like serine proteases"/>
    <property type="match status" value="1"/>
</dbReference>
<evidence type="ECO:0000313" key="9">
    <source>
        <dbReference type="Proteomes" id="UP000301870"/>
    </source>
</evidence>
<feature type="domain" description="Peptidase S1" evidence="8">
    <location>
        <begin position="26"/>
        <end position="287"/>
    </location>
</feature>
<dbReference type="SUPFAM" id="SSF50494">
    <property type="entry name" value="Trypsin-like serine proteases"/>
    <property type="match status" value="1"/>
</dbReference>
<dbReference type="Pfam" id="PF00089">
    <property type="entry name" value="Trypsin"/>
    <property type="match status" value="1"/>
</dbReference>
<dbReference type="RefSeq" id="XP_022816953.1">
    <property type="nucleotide sequence ID" value="XM_022961185.1"/>
</dbReference>
<feature type="signal peptide" evidence="7">
    <location>
        <begin position="1"/>
        <end position="19"/>
    </location>
</feature>
<dbReference type="PANTHER" id="PTHR24276:SF98">
    <property type="entry name" value="FI18310P1-RELATED"/>
    <property type="match status" value="1"/>
</dbReference>
<dbReference type="InterPro" id="IPR001314">
    <property type="entry name" value="Peptidase_S1A"/>
</dbReference>
<name>A0A9J7DTE1_SPOLT</name>
<dbReference type="InterPro" id="IPR018114">
    <property type="entry name" value="TRYPSIN_HIS"/>
</dbReference>
<keyword evidence="3" id="KW-0378">Hydrolase</keyword>
<keyword evidence="2" id="KW-0645">Protease</keyword>
<proteinExistence type="inferred from homology"/>
<keyword evidence="4" id="KW-0720">Serine protease</keyword>
<dbReference type="GO" id="GO:0006508">
    <property type="term" value="P:proteolysis"/>
    <property type="evidence" value="ECO:0007669"/>
    <property type="project" value="UniProtKB-KW"/>
</dbReference>
<organism evidence="9 10">
    <name type="scientific">Spodoptera litura</name>
    <name type="common">Asian cotton leafworm</name>
    <dbReference type="NCBI Taxonomy" id="69820"/>
    <lineage>
        <taxon>Eukaryota</taxon>
        <taxon>Metazoa</taxon>
        <taxon>Ecdysozoa</taxon>
        <taxon>Arthropoda</taxon>
        <taxon>Hexapoda</taxon>
        <taxon>Insecta</taxon>
        <taxon>Pterygota</taxon>
        <taxon>Neoptera</taxon>
        <taxon>Endopterygota</taxon>
        <taxon>Lepidoptera</taxon>
        <taxon>Glossata</taxon>
        <taxon>Ditrysia</taxon>
        <taxon>Noctuoidea</taxon>
        <taxon>Noctuidae</taxon>
        <taxon>Amphipyrinae</taxon>
        <taxon>Spodoptera</taxon>
    </lineage>
</organism>
<dbReference type="InterPro" id="IPR009003">
    <property type="entry name" value="Peptidase_S1_PA"/>
</dbReference>
<dbReference type="GO" id="GO:0004252">
    <property type="term" value="F:serine-type endopeptidase activity"/>
    <property type="evidence" value="ECO:0007669"/>
    <property type="project" value="InterPro"/>
</dbReference>
<dbReference type="InterPro" id="IPR043504">
    <property type="entry name" value="Peptidase_S1_PA_chymotrypsin"/>
</dbReference>
<dbReference type="KEGG" id="sliu:111349872"/>
<evidence type="ECO:0000256" key="3">
    <source>
        <dbReference type="ARBA" id="ARBA00022801"/>
    </source>
</evidence>
<evidence type="ECO:0000256" key="6">
    <source>
        <dbReference type="SAM" id="MobiDB-lite"/>
    </source>
</evidence>
<dbReference type="PROSITE" id="PS00134">
    <property type="entry name" value="TRYPSIN_HIS"/>
    <property type="match status" value="1"/>
</dbReference>
<evidence type="ECO:0000256" key="2">
    <source>
        <dbReference type="ARBA" id="ARBA00022670"/>
    </source>
</evidence>
<evidence type="ECO:0000259" key="8">
    <source>
        <dbReference type="PROSITE" id="PS50240"/>
    </source>
</evidence>
<accession>A0A9J7DTE1</accession>
<keyword evidence="9" id="KW-1185">Reference proteome</keyword>
<dbReference type="InterPro" id="IPR001254">
    <property type="entry name" value="Trypsin_dom"/>
</dbReference>
<evidence type="ECO:0000256" key="7">
    <source>
        <dbReference type="SAM" id="SignalP"/>
    </source>
</evidence>
<sequence>MRCITGSIFIVTLVLHVSGRDPALRIIGGSDTGKEDLPYIARLRHVVHLDVENQITEEDENLCTCAILTPHWTLTAAHCLVDFEEDLLDVHDYIKARKPYMISARHMVSYGRLENNTKNVLRYFRHPAYARSKFKLSNDIALANTQPIDLESYGWLRAVDYKAVVGHEAIVAGYGSGHIPGPVGSKMNSCSPAIPLKKLKVVVVKCGENRHINPSMCIARRCGQSSYLCVGDSGGPLIHPSGIIGINSMGPKDLQDFCKLKSSSPVFDVGVMTPVSPYIDWISRTIETPQGPATEISSETSDQSRERKKNLKFFGMSTSESKEDPLPAKQDYDFRFKEESSDLEW</sequence>
<comment type="similarity">
    <text evidence="1">Belongs to the peptidase S1 family.</text>
</comment>
<reference evidence="10" key="1">
    <citation type="submission" date="2025-08" db="UniProtKB">
        <authorList>
            <consortium name="RefSeq"/>
        </authorList>
    </citation>
    <scope>IDENTIFICATION</scope>
    <source>
        <strain evidence="10">Ishihara</strain>
        <tissue evidence="10">Whole body</tissue>
    </source>
</reference>
<feature type="chain" id="PRO_5039918803" evidence="7">
    <location>
        <begin position="20"/>
        <end position="345"/>
    </location>
</feature>
<dbReference type="OrthoDB" id="7452977at2759"/>
<dbReference type="Proteomes" id="UP000301870">
    <property type="component" value="Chromosome 1"/>
</dbReference>
<dbReference type="PROSITE" id="PS50240">
    <property type="entry name" value="TRYPSIN_DOM"/>
    <property type="match status" value="1"/>
</dbReference>
<protein>
    <submittedName>
        <fullName evidence="10">Kallikrein-15-like</fullName>
    </submittedName>
</protein>
<evidence type="ECO:0000313" key="10">
    <source>
        <dbReference type="RefSeq" id="XP_022816953.1"/>
    </source>
</evidence>
<dbReference type="PRINTS" id="PR00722">
    <property type="entry name" value="CHYMOTRYPSIN"/>
</dbReference>
<evidence type="ECO:0000256" key="4">
    <source>
        <dbReference type="ARBA" id="ARBA00022825"/>
    </source>
</evidence>